<reference evidence="2 3" key="1">
    <citation type="submission" date="2018-10" db="EMBL/GenBank/DDBJ databases">
        <title>Fifty Aureobasidium pullulans genomes reveal a recombining polyextremotolerant generalist.</title>
        <authorList>
            <person name="Gostincar C."/>
            <person name="Turk M."/>
            <person name="Zajc J."/>
            <person name="Gunde-Cimerman N."/>
        </authorList>
    </citation>
    <scope>NUCLEOTIDE SEQUENCE [LARGE SCALE GENOMIC DNA]</scope>
    <source>
        <strain evidence="2 3">EXF-10507</strain>
    </source>
</reference>
<evidence type="ECO:0000256" key="1">
    <source>
        <dbReference type="SAM" id="MobiDB-lite"/>
    </source>
</evidence>
<comment type="caution">
    <text evidence="2">The sequence shown here is derived from an EMBL/GenBank/DDBJ whole genome shotgun (WGS) entry which is preliminary data.</text>
</comment>
<dbReference type="CDD" id="cd19357">
    <property type="entry name" value="TenA_E_At3g16990-like"/>
    <property type="match status" value="1"/>
</dbReference>
<feature type="region of interest" description="Disordered" evidence="1">
    <location>
        <begin position="128"/>
        <end position="203"/>
    </location>
</feature>
<dbReference type="PANTHER" id="PTHR41813:SF2">
    <property type="entry name" value="REGULATOR PAB1642, PUTATIVE (AFU_ORTHOLOGUE AFUA_3G11955)-RELATED"/>
    <property type="match status" value="1"/>
</dbReference>
<dbReference type="Proteomes" id="UP000304928">
    <property type="component" value="Unassembled WGS sequence"/>
</dbReference>
<feature type="non-terminal residue" evidence="2">
    <location>
        <position position="1"/>
    </location>
</feature>
<evidence type="ECO:0000313" key="3">
    <source>
        <dbReference type="Proteomes" id="UP000304928"/>
    </source>
</evidence>
<dbReference type="SUPFAM" id="SSF48613">
    <property type="entry name" value="Heme oxygenase-like"/>
    <property type="match status" value="1"/>
</dbReference>
<proteinExistence type="predicted"/>
<organism evidence="2 3">
    <name type="scientific">Aureobasidium pullulans</name>
    <name type="common">Black yeast</name>
    <name type="synonym">Pullularia pullulans</name>
    <dbReference type="NCBI Taxonomy" id="5580"/>
    <lineage>
        <taxon>Eukaryota</taxon>
        <taxon>Fungi</taxon>
        <taxon>Dikarya</taxon>
        <taxon>Ascomycota</taxon>
        <taxon>Pezizomycotina</taxon>
        <taxon>Dothideomycetes</taxon>
        <taxon>Dothideomycetidae</taxon>
        <taxon>Dothideales</taxon>
        <taxon>Saccotheciaceae</taxon>
        <taxon>Aureobasidium</taxon>
    </lineage>
</organism>
<dbReference type="Gene3D" id="1.20.910.10">
    <property type="entry name" value="Heme oxygenase-like"/>
    <property type="match status" value="1"/>
</dbReference>
<protein>
    <submittedName>
        <fullName evidence="2">Heme oxygenase-like protein</fullName>
    </submittedName>
</protein>
<dbReference type="AlphaFoldDB" id="A0A4S9BN98"/>
<gene>
    <name evidence="2" type="ORF">D6D15_01835</name>
</gene>
<name>A0A4S9BN98_AURPU</name>
<feature type="region of interest" description="Disordered" evidence="1">
    <location>
        <begin position="453"/>
        <end position="520"/>
    </location>
</feature>
<sequence>AQLGISTASASAVASIGGDWLSPVLTFIFLYTPIQYTSCNQATDFRVHKLESIMVELSTVAAFELQHGRSANAIIQRAFVEFQDDDNPTKCNKVRCTYCGFVRAKNTTRQVEHLQECQQYLNSPDYVESLNDTDAQQPDEGNTSIMSGISNSPLQATPNSAQRTNFLMGQRPNPNLLVNRRGPNKRTRDGQVKNGQRSMPPPITPAPPAQTPSLAAYLLTQNAASFTSATQTSFLSHAGCGTLSAGAMSQWLAQDSHVSRGYIAFVGQLIGKIRLPIVANSQSHPLYRAMDLLISALNNVRREMSFFEITATKYNLNIVKEEPNPITRSFLDLFVSASSPAASLLEGAVVLWAVEHCYRASWAYAASFSSSLNQPILPYSSNGDSHNAALHQSLIPNWTSPAFAKFVEACKAVVDELANAETSPNGREQMSRCLSAFNQVLWLWERTWPSVDGMGEENESASAERFNSNGMRPHSSTGGGQPSGVPNRDNAGDDDDDVVEIRRESAIGGGSPYVSPYGTDGLRAVEAANNA</sequence>
<feature type="compositionally biased region" description="Polar residues" evidence="1">
    <location>
        <begin position="465"/>
        <end position="476"/>
    </location>
</feature>
<evidence type="ECO:0000313" key="2">
    <source>
        <dbReference type="EMBL" id="THW94814.1"/>
    </source>
</evidence>
<dbReference type="PANTHER" id="PTHR41813">
    <property type="entry name" value="REGULATOR PAB1642, PUTATIVE (AFU_ORTHOLOGUE AFUA_3G11955)-RELATED"/>
    <property type="match status" value="1"/>
</dbReference>
<accession>A0A4S9BN98</accession>
<feature type="compositionally biased region" description="Polar residues" evidence="1">
    <location>
        <begin position="130"/>
        <end position="167"/>
    </location>
</feature>
<dbReference type="InterPro" id="IPR016084">
    <property type="entry name" value="Haem_Oase-like_multi-hlx"/>
</dbReference>
<dbReference type="InterPro" id="IPR053261">
    <property type="entry name" value="Polyketide-peptide_reg"/>
</dbReference>
<dbReference type="EMBL" id="QZAR01000016">
    <property type="protein sequence ID" value="THW94814.1"/>
    <property type="molecule type" value="Genomic_DNA"/>
</dbReference>